<dbReference type="Proteomes" id="UP000516421">
    <property type="component" value="Chromosome"/>
</dbReference>
<keyword evidence="2" id="KW-1185">Reference proteome</keyword>
<dbReference type="AlphaFoldDB" id="A0A7H2BKL6"/>
<dbReference type="KEGG" id="rama:IDM48_01865"/>
<organism evidence="1 2">
    <name type="scientific">Rothia amarae</name>
    <dbReference type="NCBI Taxonomy" id="169480"/>
    <lineage>
        <taxon>Bacteria</taxon>
        <taxon>Bacillati</taxon>
        <taxon>Actinomycetota</taxon>
        <taxon>Actinomycetes</taxon>
        <taxon>Micrococcales</taxon>
        <taxon>Micrococcaceae</taxon>
        <taxon>Rothia</taxon>
    </lineage>
</organism>
<evidence type="ECO:0000313" key="1">
    <source>
        <dbReference type="EMBL" id="QNV40212.1"/>
    </source>
</evidence>
<protein>
    <submittedName>
        <fullName evidence="1">Di- and tripeptidase</fullName>
    </submittedName>
</protein>
<proteinExistence type="predicted"/>
<gene>
    <name evidence="1" type="ORF">IDM48_01865</name>
</gene>
<sequence>MFNPTKNAFDKDGNPKPALTKTLDTVLRIQRPLVLSMVKKMREKHPNETPSQIAKRLERQYLRDVTVGGGAIGASAFVPGIGTATSVGLSVLTVGGYLERTALFAQAIAELNGVDNLSEEETRTMVMGIMLGEDGASLMNSLVAQSGSASGITSKWGLMMGKKDSGKAFSVERTIRNMFVKRFLPRRSGALLGRALPFGIGAVVGGGANLALGKQVIKSTQEAFGEAPAIFPAALQINERAPKFEDKKAEKKDSAEEITK</sequence>
<evidence type="ECO:0000313" key="2">
    <source>
        <dbReference type="Proteomes" id="UP000516421"/>
    </source>
</evidence>
<reference evidence="1 2" key="1">
    <citation type="submission" date="2020-09" db="EMBL/GenBank/DDBJ databases">
        <title>Investigation of environmental microbe.</title>
        <authorList>
            <person name="Ou Y."/>
            <person name="Kang Q."/>
        </authorList>
    </citation>
    <scope>NUCLEOTIDE SEQUENCE [LARGE SCALE GENOMIC DNA]</scope>
    <source>
        <strain evidence="1 2">KJZ-9</strain>
    </source>
</reference>
<accession>A0A7H2BKL6</accession>
<name>A0A7H2BKL6_9MICC</name>
<dbReference type="RefSeq" id="WP_190617807.1">
    <property type="nucleotide sequence ID" value="NZ_CP061538.1"/>
</dbReference>
<dbReference type="EMBL" id="CP061538">
    <property type="protein sequence ID" value="QNV40212.1"/>
    <property type="molecule type" value="Genomic_DNA"/>
</dbReference>